<keyword evidence="2" id="KW-1185">Reference proteome</keyword>
<organism evidence="1 2">
    <name type="scientific">Leucogyrophana mollusca</name>
    <dbReference type="NCBI Taxonomy" id="85980"/>
    <lineage>
        <taxon>Eukaryota</taxon>
        <taxon>Fungi</taxon>
        <taxon>Dikarya</taxon>
        <taxon>Basidiomycota</taxon>
        <taxon>Agaricomycotina</taxon>
        <taxon>Agaricomycetes</taxon>
        <taxon>Agaricomycetidae</taxon>
        <taxon>Boletales</taxon>
        <taxon>Boletales incertae sedis</taxon>
        <taxon>Leucogyrophana</taxon>
    </lineage>
</organism>
<proteinExistence type="predicted"/>
<protein>
    <submittedName>
        <fullName evidence="1">Uncharacterized protein</fullName>
    </submittedName>
</protein>
<evidence type="ECO:0000313" key="2">
    <source>
        <dbReference type="Proteomes" id="UP000790709"/>
    </source>
</evidence>
<sequence length="54" mass="5838">MSSYESLRAAGTNIICLSPVPCLSCRDDLALIERASGSGETLHRYFYHASGSET</sequence>
<evidence type="ECO:0000313" key="1">
    <source>
        <dbReference type="EMBL" id="KAH7924707.1"/>
    </source>
</evidence>
<accession>A0ACB8BIS1</accession>
<gene>
    <name evidence="1" type="ORF">BV22DRAFT_1034859</name>
</gene>
<dbReference type="EMBL" id="MU266418">
    <property type="protein sequence ID" value="KAH7924707.1"/>
    <property type="molecule type" value="Genomic_DNA"/>
</dbReference>
<comment type="caution">
    <text evidence="1">The sequence shown here is derived from an EMBL/GenBank/DDBJ whole genome shotgun (WGS) entry which is preliminary data.</text>
</comment>
<name>A0ACB8BIS1_9AGAM</name>
<reference evidence="1" key="1">
    <citation type="journal article" date="2021" name="New Phytol.">
        <title>Evolutionary innovations through gain and loss of genes in the ectomycorrhizal Boletales.</title>
        <authorList>
            <person name="Wu G."/>
            <person name="Miyauchi S."/>
            <person name="Morin E."/>
            <person name="Kuo A."/>
            <person name="Drula E."/>
            <person name="Varga T."/>
            <person name="Kohler A."/>
            <person name="Feng B."/>
            <person name="Cao Y."/>
            <person name="Lipzen A."/>
            <person name="Daum C."/>
            <person name="Hundley H."/>
            <person name="Pangilinan J."/>
            <person name="Johnson J."/>
            <person name="Barry K."/>
            <person name="LaButti K."/>
            <person name="Ng V."/>
            <person name="Ahrendt S."/>
            <person name="Min B."/>
            <person name="Choi I.G."/>
            <person name="Park H."/>
            <person name="Plett J.M."/>
            <person name="Magnuson J."/>
            <person name="Spatafora J.W."/>
            <person name="Nagy L.G."/>
            <person name="Henrissat B."/>
            <person name="Grigoriev I.V."/>
            <person name="Yang Z.L."/>
            <person name="Xu J."/>
            <person name="Martin F.M."/>
        </authorList>
    </citation>
    <scope>NUCLEOTIDE SEQUENCE</scope>
    <source>
        <strain evidence="1">KUC20120723A-06</strain>
    </source>
</reference>
<dbReference type="Proteomes" id="UP000790709">
    <property type="component" value="Unassembled WGS sequence"/>
</dbReference>